<dbReference type="GO" id="GO:0003677">
    <property type="term" value="F:DNA binding"/>
    <property type="evidence" value="ECO:0007669"/>
    <property type="project" value="InterPro"/>
</dbReference>
<name>A0A518H992_9BACT</name>
<evidence type="ECO:0000313" key="3">
    <source>
        <dbReference type="Proteomes" id="UP000317835"/>
    </source>
</evidence>
<dbReference type="InterPro" id="IPR002559">
    <property type="entry name" value="Transposase_11"/>
</dbReference>
<gene>
    <name evidence="2" type="ORF">ElP_53480</name>
</gene>
<dbReference type="InterPro" id="IPR047952">
    <property type="entry name" value="Transpos_IS4"/>
</dbReference>
<reference evidence="2 3" key="1">
    <citation type="submission" date="2019-02" db="EMBL/GenBank/DDBJ databases">
        <title>Deep-cultivation of Planctomycetes and their phenomic and genomic characterization uncovers novel biology.</title>
        <authorList>
            <person name="Wiegand S."/>
            <person name="Jogler M."/>
            <person name="Boedeker C."/>
            <person name="Pinto D."/>
            <person name="Vollmers J."/>
            <person name="Rivas-Marin E."/>
            <person name="Kohn T."/>
            <person name="Peeters S.H."/>
            <person name="Heuer A."/>
            <person name="Rast P."/>
            <person name="Oberbeckmann S."/>
            <person name="Bunk B."/>
            <person name="Jeske O."/>
            <person name="Meyerdierks A."/>
            <person name="Storesund J.E."/>
            <person name="Kallscheuer N."/>
            <person name="Luecker S."/>
            <person name="Lage O.M."/>
            <person name="Pohl T."/>
            <person name="Merkel B.J."/>
            <person name="Hornburger P."/>
            <person name="Mueller R.-W."/>
            <person name="Bruemmer F."/>
            <person name="Labrenz M."/>
            <person name="Spormann A.M."/>
            <person name="Op den Camp H."/>
            <person name="Overmann J."/>
            <person name="Amann R."/>
            <person name="Jetten M.S.M."/>
            <person name="Mascher T."/>
            <person name="Medema M.H."/>
            <person name="Devos D.P."/>
            <person name="Kaster A.-K."/>
            <person name="Ovreas L."/>
            <person name="Rohde M."/>
            <person name="Galperin M.Y."/>
            <person name="Jogler C."/>
        </authorList>
    </citation>
    <scope>NUCLEOTIDE SEQUENCE [LARGE SCALE GENOMIC DNA]</scope>
    <source>
        <strain evidence="2 3">ElP</strain>
    </source>
</reference>
<dbReference type="EMBL" id="CP036426">
    <property type="protein sequence ID" value="QDV37409.1"/>
    <property type="molecule type" value="Genomic_DNA"/>
</dbReference>
<proteinExistence type="predicted"/>
<dbReference type="Pfam" id="PF01609">
    <property type="entry name" value="DDE_Tnp_1"/>
    <property type="match status" value="1"/>
</dbReference>
<dbReference type="Proteomes" id="UP000317835">
    <property type="component" value="Chromosome"/>
</dbReference>
<dbReference type="PANTHER" id="PTHR37529">
    <property type="entry name" value="TRANSPOSASE INSG FOR INSERTION SEQUENCE ELEMENT IS4-RELATED"/>
    <property type="match status" value="1"/>
</dbReference>
<accession>A0A518H992</accession>
<dbReference type="GO" id="GO:0006313">
    <property type="term" value="P:DNA transposition"/>
    <property type="evidence" value="ECO:0007669"/>
    <property type="project" value="InterPro"/>
</dbReference>
<protein>
    <submittedName>
        <fullName evidence="2">Transposase DDE domain protein</fullName>
    </submittedName>
</protein>
<dbReference type="NCBIfam" id="NF033592">
    <property type="entry name" value="transpos_IS4_1"/>
    <property type="match status" value="1"/>
</dbReference>
<evidence type="ECO:0000313" key="2">
    <source>
        <dbReference type="EMBL" id="QDV37409.1"/>
    </source>
</evidence>
<keyword evidence="3" id="KW-1185">Reference proteome</keyword>
<dbReference type="RefSeq" id="WP_145275179.1">
    <property type="nucleotide sequence ID" value="NZ_CP036426.1"/>
</dbReference>
<dbReference type="GO" id="GO:0004803">
    <property type="term" value="F:transposase activity"/>
    <property type="evidence" value="ECO:0007669"/>
    <property type="project" value="InterPro"/>
</dbReference>
<sequence>MSMPLAEALRLVRDDLATTLEPESLRQLCRDCGHRWRERLLGPVTTIHLFVLQILHGNTACAHLPHLAGMAFTDSAYCQARARLPLAVLRALLRRLVEACRPLTDSVGLWHGHRTWLVDGSGVSMPDTPELQRAFGQPTNQAAGCGFPVARILALFHAGTGLLQRVLTAPLCSHEMSRVARLHPELQPGDVLVGDRAFGTFAHLALLARRGLHGVFRMSGRRVVDFTPDRPPPPRWNTPKLTGRSRSRWLRSLGPTDQVVEWYKPYAPPTWMTAEEYAALPVTLTVRETRYRVERSGFRVREITLVSTLLAAEAYPAEELAGLYLRRWRVETDLAHLKTTLGMDVLRCETESGVLKELAVFAIVYNLVRLVMLEASRRQGVPVERISFVDALRWLSCAPPGTPRPVLIVNPYRPGRVEPRCKKRRAKKHPYMIQPRSVLRQRLLDQRVPA</sequence>
<dbReference type="InterPro" id="IPR012337">
    <property type="entry name" value="RNaseH-like_sf"/>
</dbReference>
<dbReference type="SUPFAM" id="SSF53098">
    <property type="entry name" value="Ribonuclease H-like"/>
    <property type="match status" value="1"/>
</dbReference>
<organism evidence="2 3">
    <name type="scientific">Tautonia plasticadhaerens</name>
    <dbReference type="NCBI Taxonomy" id="2527974"/>
    <lineage>
        <taxon>Bacteria</taxon>
        <taxon>Pseudomonadati</taxon>
        <taxon>Planctomycetota</taxon>
        <taxon>Planctomycetia</taxon>
        <taxon>Isosphaerales</taxon>
        <taxon>Isosphaeraceae</taxon>
        <taxon>Tautonia</taxon>
    </lineage>
</organism>
<dbReference type="AlphaFoldDB" id="A0A518H992"/>
<dbReference type="KEGG" id="tpla:ElP_53480"/>
<feature type="domain" description="Transposase IS4-like" evidence="1">
    <location>
        <begin position="111"/>
        <end position="367"/>
    </location>
</feature>
<dbReference type="OrthoDB" id="290144at2"/>
<dbReference type="PANTHER" id="PTHR37529:SF1">
    <property type="entry name" value="TRANSPOSASE INSG FOR INSERTION SEQUENCE ELEMENT IS4-RELATED"/>
    <property type="match status" value="1"/>
</dbReference>
<evidence type="ECO:0000259" key="1">
    <source>
        <dbReference type="Pfam" id="PF01609"/>
    </source>
</evidence>